<accession>A0ABQ2WU35</accession>
<proteinExistence type="predicted"/>
<protein>
    <submittedName>
        <fullName evidence="1">Uncharacterized protein</fullName>
    </submittedName>
</protein>
<reference evidence="2" key="1">
    <citation type="journal article" date="2019" name="Int. J. Syst. Evol. Microbiol.">
        <title>The Global Catalogue of Microorganisms (GCM) 10K type strain sequencing project: providing services to taxonomists for standard genome sequencing and annotation.</title>
        <authorList>
            <consortium name="The Broad Institute Genomics Platform"/>
            <consortium name="The Broad Institute Genome Sequencing Center for Infectious Disease"/>
            <person name="Wu L."/>
            <person name="Ma J."/>
        </authorList>
    </citation>
    <scope>NUCLEOTIDE SEQUENCE [LARGE SCALE GENOMIC DNA]</scope>
    <source>
        <strain evidence="2">KCTC 22157</strain>
    </source>
</reference>
<evidence type="ECO:0000313" key="2">
    <source>
        <dbReference type="Proteomes" id="UP000647585"/>
    </source>
</evidence>
<name>A0ABQ2WU35_9GAMM</name>
<gene>
    <name evidence="1" type="ORF">GCM10007158_33670</name>
</gene>
<comment type="caution">
    <text evidence="1">The sequence shown here is derived from an EMBL/GenBank/DDBJ whole genome shotgun (WGS) entry which is preliminary data.</text>
</comment>
<sequence>MRSAASGIQTQAGSAVSATQTKGRFIETGSHMAFLVVLFSSHYVGNGMDDIMPPYPTPG</sequence>
<organism evidence="1 2">
    <name type="scientific">Halomonas johnsoniae</name>
    <dbReference type="NCBI Taxonomy" id="502832"/>
    <lineage>
        <taxon>Bacteria</taxon>
        <taxon>Pseudomonadati</taxon>
        <taxon>Pseudomonadota</taxon>
        <taxon>Gammaproteobacteria</taxon>
        <taxon>Oceanospirillales</taxon>
        <taxon>Halomonadaceae</taxon>
        <taxon>Halomonas</taxon>
    </lineage>
</organism>
<keyword evidence="2" id="KW-1185">Reference proteome</keyword>
<dbReference type="EMBL" id="BMXO01000021">
    <property type="protein sequence ID" value="GGW70396.1"/>
    <property type="molecule type" value="Genomic_DNA"/>
</dbReference>
<evidence type="ECO:0000313" key="1">
    <source>
        <dbReference type="EMBL" id="GGW70396.1"/>
    </source>
</evidence>
<dbReference type="Proteomes" id="UP000647585">
    <property type="component" value="Unassembled WGS sequence"/>
</dbReference>